<protein>
    <submittedName>
        <fullName evidence="3">FliM/FliN family flagellar motor switch protein</fullName>
    </submittedName>
</protein>
<accession>A0A4Q1SEV8</accession>
<evidence type="ECO:0000256" key="1">
    <source>
        <dbReference type="SAM" id="MobiDB-lite"/>
    </source>
</evidence>
<evidence type="ECO:0000259" key="2">
    <source>
        <dbReference type="Pfam" id="PF01052"/>
    </source>
</evidence>
<keyword evidence="4" id="KW-1185">Reference proteome</keyword>
<proteinExistence type="predicted"/>
<evidence type="ECO:0000313" key="4">
    <source>
        <dbReference type="Proteomes" id="UP000290253"/>
    </source>
</evidence>
<reference evidence="3 4" key="1">
    <citation type="journal article" date="2016" name="Int. J. Syst. Evol. Microbiol.">
        <title>Acidipila dinghuensis sp. nov., an acidobacterium isolated from forest soil.</title>
        <authorList>
            <person name="Jiang Y.W."/>
            <person name="Wang J."/>
            <person name="Chen M.H."/>
            <person name="Lv Y.Y."/>
            <person name="Qiu L.H."/>
        </authorList>
    </citation>
    <scope>NUCLEOTIDE SEQUENCE [LARGE SCALE GENOMIC DNA]</scope>
    <source>
        <strain evidence="3 4">DHOF10</strain>
    </source>
</reference>
<dbReference type="AlphaFoldDB" id="A0A4Q1SEV8"/>
<dbReference type="SUPFAM" id="SSF101801">
    <property type="entry name" value="Surface presentation of antigens (SPOA)"/>
    <property type="match status" value="1"/>
</dbReference>
<dbReference type="Proteomes" id="UP000290253">
    <property type="component" value="Unassembled WGS sequence"/>
</dbReference>
<comment type="caution">
    <text evidence="3">The sequence shown here is derived from an EMBL/GenBank/DDBJ whole genome shotgun (WGS) entry which is preliminary data.</text>
</comment>
<dbReference type="EMBL" id="SDMK01000002">
    <property type="protein sequence ID" value="RXS95663.1"/>
    <property type="molecule type" value="Genomic_DNA"/>
</dbReference>
<feature type="region of interest" description="Disordered" evidence="1">
    <location>
        <begin position="1"/>
        <end position="26"/>
    </location>
</feature>
<dbReference type="InterPro" id="IPR001543">
    <property type="entry name" value="FliN-like_C"/>
</dbReference>
<keyword evidence="3" id="KW-0966">Cell projection</keyword>
<gene>
    <name evidence="3" type="ORF">ESZ00_14005</name>
</gene>
<organism evidence="3 4">
    <name type="scientific">Silvibacterium dinghuense</name>
    <dbReference type="NCBI Taxonomy" id="1560006"/>
    <lineage>
        <taxon>Bacteria</taxon>
        <taxon>Pseudomonadati</taxon>
        <taxon>Acidobacteriota</taxon>
        <taxon>Terriglobia</taxon>
        <taxon>Terriglobales</taxon>
        <taxon>Acidobacteriaceae</taxon>
        <taxon>Silvibacterium</taxon>
    </lineage>
</organism>
<keyword evidence="3" id="KW-0282">Flagellum</keyword>
<keyword evidence="3" id="KW-0969">Cilium</keyword>
<dbReference type="Pfam" id="PF01052">
    <property type="entry name" value="FliMN_C"/>
    <property type="match status" value="1"/>
</dbReference>
<sequence length="119" mass="12847">MPVRMETSQSSTLAPAETGEETVETGNHLVTERGAATAAALAESVVPAAFGVLPMQLDVAVPIRGFRVRDLLHLEKGTVIASEWPHDEDLPIWCGGAQLVWTEFEVVDDVLAVRVTRVL</sequence>
<feature type="compositionally biased region" description="Polar residues" evidence="1">
    <location>
        <begin position="1"/>
        <end position="13"/>
    </location>
</feature>
<dbReference type="Gene3D" id="2.30.330.10">
    <property type="entry name" value="SpoA-like"/>
    <property type="match status" value="1"/>
</dbReference>
<dbReference type="OrthoDB" id="122656at2"/>
<evidence type="ECO:0000313" key="3">
    <source>
        <dbReference type="EMBL" id="RXS95663.1"/>
    </source>
</evidence>
<feature type="domain" description="Flagellar motor switch protein FliN-like C-terminal" evidence="2">
    <location>
        <begin position="54"/>
        <end position="118"/>
    </location>
</feature>
<dbReference type="InterPro" id="IPR036429">
    <property type="entry name" value="SpoA-like_sf"/>
</dbReference>
<name>A0A4Q1SEV8_9BACT</name>